<dbReference type="Pfam" id="PF20613">
    <property type="entry name" value="HipA_2"/>
    <property type="match status" value="1"/>
</dbReference>
<feature type="domain" description="HipA-like kinase" evidence="1">
    <location>
        <begin position="1"/>
        <end position="145"/>
    </location>
</feature>
<reference evidence="2 4" key="1">
    <citation type="submission" date="2013-02" db="EMBL/GenBank/DDBJ databases">
        <title>The Genome Sequence of Enterococcus malodoratus ATCC_43197.</title>
        <authorList>
            <consortium name="The Broad Institute Genome Sequencing Platform"/>
            <consortium name="The Broad Institute Genome Sequencing Center for Infectious Disease"/>
            <person name="Earl A.M."/>
            <person name="Gilmore M.S."/>
            <person name="Lebreton F."/>
            <person name="Walker B."/>
            <person name="Young S.K."/>
            <person name="Zeng Q."/>
            <person name="Gargeya S."/>
            <person name="Fitzgerald M."/>
            <person name="Haas B."/>
            <person name="Abouelleil A."/>
            <person name="Alvarado L."/>
            <person name="Arachchi H.M."/>
            <person name="Berlin A.M."/>
            <person name="Chapman S.B."/>
            <person name="Dewar J."/>
            <person name="Goldberg J."/>
            <person name="Griggs A."/>
            <person name="Gujja S."/>
            <person name="Hansen M."/>
            <person name="Howarth C."/>
            <person name="Imamovic A."/>
            <person name="Larimer J."/>
            <person name="McCowan C."/>
            <person name="Murphy C."/>
            <person name="Neiman D."/>
            <person name="Pearson M."/>
            <person name="Priest M."/>
            <person name="Roberts A."/>
            <person name="Saif S."/>
            <person name="Shea T."/>
            <person name="Sisk P."/>
            <person name="Sykes S."/>
            <person name="Wortman J."/>
            <person name="Nusbaum C."/>
            <person name="Birren B."/>
        </authorList>
    </citation>
    <scope>NUCLEOTIDE SEQUENCE [LARGE SCALE GENOMIC DNA]</scope>
    <source>
        <strain evidence="2 4">ATCC 43197</strain>
    </source>
</reference>
<protein>
    <recommendedName>
        <fullName evidence="1">HipA-like kinase domain-containing protein</fullName>
    </recommendedName>
</protein>
<dbReference type="EMBL" id="AJAK01000007">
    <property type="protein sequence ID" value="EOH80762.1"/>
    <property type="molecule type" value="Genomic_DNA"/>
</dbReference>
<dbReference type="PATRIC" id="fig|1158601.3.peg.775"/>
<organism evidence="2 4">
    <name type="scientific">Enterococcus malodoratus ATCC 43197</name>
    <dbReference type="NCBI Taxonomy" id="1158601"/>
    <lineage>
        <taxon>Bacteria</taxon>
        <taxon>Bacillati</taxon>
        <taxon>Bacillota</taxon>
        <taxon>Bacilli</taxon>
        <taxon>Lactobacillales</taxon>
        <taxon>Enterococcaceae</taxon>
        <taxon>Enterococcus</taxon>
    </lineage>
</organism>
<gene>
    <name evidence="3" type="ORF">I585_00733</name>
    <name evidence="2" type="ORF">UAI_00802</name>
</gene>
<proteinExistence type="predicted"/>
<accession>R2P901</accession>
<dbReference type="Proteomes" id="UP000013783">
    <property type="component" value="Unassembled WGS sequence"/>
</dbReference>
<keyword evidence="5" id="KW-1185">Reference proteome</keyword>
<dbReference type="Proteomes" id="UP000014148">
    <property type="component" value="Unassembled WGS sequence"/>
</dbReference>
<dbReference type="AlphaFoldDB" id="R2P901"/>
<sequence length="253" mass="29077">MRNGTTNPFSVKCDDGATYVLKGINQDCSGKTLFNEWISYRLAVLLDLPIPKCEIVWLPNEQIKSNFVMNQLEFKECYCFASEYMIGSTRINPIMLKTITNPKDIPGIVLFDQLIINDDRTTNDGNFYYDKKTKRLMIIDHSHIFGGWQDWTPNQIMNCITMPPTVLSNLSGKNYMYLRDYINGNSPFDTIIKKIASISNEEISGLFQNIPIEWGINEDDINAVKSLIKHQIGHYKELLPQLKDVFTQWKGAC</sequence>
<dbReference type="EMBL" id="ASWA01000002">
    <property type="protein sequence ID" value="EOT69271.1"/>
    <property type="molecule type" value="Genomic_DNA"/>
</dbReference>
<dbReference type="STRING" id="71451.RV07_GL001024"/>
<evidence type="ECO:0000313" key="5">
    <source>
        <dbReference type="Proteomes" id="UP000014148"/>
    </source>
</evidence>
<dbReference type="OrthoDB" id="2939938at2"/>
<dbReference type="eggNOG" id="ENOG5031089">
    <property type="taxonomic scope" value="Bacteria"/>
</dbReference>
<reference evidence="3 5" key="2">
    <citation type="submission" date="2013-03" db="EMBL/GenBank/DDBJ databases">
        <title>The Genome Sequence of Enterococcus malodoratus ATCC_43197 (PacBio/Illumina hybrid assembly).</title>
        <authorList>
            <consortium name="The Broad Institute Genomics Platform"/>
            <consortium name="The Broad Institute Genome Sequencing Center for Infectious Disease"/>
            <person name="Earl A."/>
            <person name="Russ C."/>
            <person name="Gilmore M."/>
            <person name="Surin D."/>
            <person name="Walker B."/>
            <person name="Young S."/>
            <person name="Zeng Q."/>
            <person name="Gargeya S."/>
            <person name="Fitzgerald M."/>
            <person name="Haas B."/>
            <person name="Abouelleil A."/>
            <person name="Allen A.W."/>
            <person name="Alvarado L."/>
            <person name="Arachchi H.M."/>
            <person name="Berlin A.M."/>
            <person name="Chapman S.B."/>
            <person name="Gainer-Dewar J."/>
            <person name="Goldberg J."/>
            <person name="Griggs A."/>
            <person name="Gujja S."/>
            <person name="Hansen M."/>
            <person name="Howarth C."/>
            <person name="Imamovic A."/>
            <person name="Ireland A."/>
            <person name="Larimer J."/>
            <person name="McCowan C."/>
            <person name="Murphy C."/>
            <person name="Pearson M."/>
            <person name="Poon T.W."/>
            <person name="Priest M."/>
            <person name="Roberts A."/>
            <person name="Saif S."/>
            <person name="Shea T."/>
            <person name="Sisk P."/>
            <person name="Sykes S."/>
            <person name="Wortman J."/>
            <person name="Nusbaum C."/>
            <person name="Birren B."/>
        </authorList>
    </citation>
    <scope>NUCLEOTIDE SEQUENCE [LARGE SCALE GENOMIC DNA]</scope>
    <source>
        <strain evidence="3 5">ATCC 43197</strain>
    </source>
</reference>
<evidence type="ECO:0000313" key="4">
    <source>
        <dbReference type="Proteomes" id="UP000013783"/>
    </source>
</evidence>
<evidence type="ECO:0000313" key="2">
    <source>
        <dbReference type="EMBL" id="EOH80762.1"/>
    </source>
</evidence>
<evidence type="ECO:0000313" key="3">
    <source>
        <dbReference type="EMBL" id="EOT69271.1"/>
    </source>
</evidence>
<comment type="caution">
    <text evidence="2">The sequence shown here is derived from an EMBL/GenBank/DDBJ whole genome shotgun (WGS) entry which is preliminary data.</text>
</comment>
<name>R2P901_9ENTE</name>
<evidence type="ECO:0000259" key="1">
    <source>
        <dbReference type="Pfam" id="PF20613"/>
    </source>
</evidence>
<dbReference type="InterPro" id="IPR046748">
    <property type="entry name" value="HipA_2"/>
</dbReference>